<dbReference type="AlphaFoldDB" id="A0A2P2KXQ4"/>
<accession>A0A2P2KXQ4</accession>
<proteinExistence type="predicted"/>
<evidence type="ECO:0000313" key="2">
    <source>
        <dbReference type="EMBL" id="MBX10448.1"/>
    </source>
</evidence>
<protein>
    <submittedName>
        <fullName evidence="2">Uncharacterized protein</fullName>
    </submittedName>
</protein>
<organism evidence="2">
    <name type="scientific">Rhizophora mucronata</name>
    <name type="common">Asiatic mangrove</name>
    <dbReference type="NCBI Taxonomy" id="61149"/>
    <lineage>
        <taxon>Eukaryota</taxon>
        <taxon>Viridiplantae</taxon>
        <taxon>Streptophyta</taxon>
        <taxon>Embryophyta</taxon>
        <taxon>Tracheophyta</taxon>
        <taxon>Spermatophyta</taxon>
        <taxon>Magnoliopsida</taxon>
        <taxon>eudicotyledons</taxon>
        <taxon>Gunneridae</taxon>
        <taxon>Pentapetalae</taxon>
        <taxon>rosids</taxon>
        <taxon>fabids</taxon>
        <taxon>Malpighiales</taxon>
        <taxon>Rhizophoraceae</taxon>
        <taxon>Rhizophora</taxon>
    </lineage>
</organism>
<reference evidence="2" key="1">
    <citation type="submission" date="2018-02" db="EMBL/GenBank/DDBJ databases">
        <title>Rhizophora mucronata_Transcriptome.</title>
        <authorList>
            <person name="Meera S.P."/>
            <person name="Sreeshan A."/>
            <person name="Augustine A."/>
        </authorList>
    </citation>
    <scope>NUCLEOTIDE SEQUENCE</scope>
    <source>
        <tissue evidence="2">Leaf</tissue>
    </source>
</reference>
<name>A0A2P2KXQ4_RHIMU</name>
<dbReference type="EMBL" id="GGEC01029964">
    <property type="protein sequence ID" value="MBX10448.1"/>
    <property type="molecule type" value="Transcribed_RNA"/>
</dbReference>
<sequence length="22" mass="2321">MTVVRRKGEKGSGGQENTGEIS</sequence>
<evidence type="ECO:0000256" key="1">
    <source>
        <dbReference type="SAM" id="MobiDB-lite"/>
    </source>
</evidence>
<feature type="region of interest" description="Disordered" evidence="1">
    <location>
        <begin position="1"/>
        <end position="22"/>
    </location>
</feature>